<dbReference type="PROSITE" id="PS51184">
    <property type="entry name" value="JMJC"/>
    <property type="match status" value="1"/>
</dbReference>
<protein>
    <recommendedName>
        <fullName evidence="5">JmjC domain-containing protein</fullName>
    </recommendedName>
</protein>
<gene>
    <name evidence="6" type="ORF">POJ06DRAFT_248184</name>
</gene>
<dbReference type="GeneID" id="80882167"/>
<dbReference type="SUPFAM" id="SSF51197">
    <property type="entry name" value="Clavaminate synthase-like"/>
    <property type="match status" value="1"/>
</dbReference>
<sequence length="659" mass="75455">MRKMQLPKLEQPAISPTLSIGALLSESPARFEHVTRLDARTYEFGRSGDFYKDIYYFTVIRGEPLIVDNWHKSPEWNAEIFSKDWLSKNYSDLDILVHDVDTAKDTPTNLGDYISYLSSSERQGDEHSRSKRARTGKRTLYAKDLSCFSEWDKLIRRVVPETIHSHGPGDLSSFLPPEFRAITELVYFGNEGTFTPAHKDMCATIGQNVMVDQSANGSSVWFVTRSSDRNAVKNYMASLGHNVDHESYFVALQEMRDAPFTVYVAEQRKGDMIFVPSLAMHQVWNRGDYSIKLAWSRITVDTLQLALEECLPQYRLVSRQEQYRTKATVYAALTTLSNKLLDVHASASPSSIGTYVDEFISLFKMFREFLVEEALADNRQVLATDDKFIVICSYCKADIFNRFLSCPDCKIDRQGWWDCFDVCLDCYSRGRSCACADGTMKFVEQTLWSELIEDYERFGRLISECTGGKHVTARFDQVVAELGRKSTAMVCSELLSMRPFSEQTDRVSSSEIMKGQRALGPKAKGSLNVSCHMCRHQHDTWRTVVCKNDNCGKRFCFSSLWRAFDWDPNNVLSQYTWICPSCQLICNCNRCLRTTTKNPYIASLVNVQLDDRPKGDSRGREWLLVGQASNAYWGMKMRRFKHRKRTNVKNFMHKDGGAG</sequence>
<organism evidence="6 7">
    <name type="scientific">Lipomyces tetrasporus</name>
    <dbReference type="NCBI Taxonomy" id="54092"/>
    <lineage>
        <taxon>Eukaryota</taxon>
        <taxon>Fungi</taxon>
        <taxon>Dikarya</taxon>
        <taxon>Ascomycota</taxon>
        <taxon>Saccharomycotina</taxon>
        <taxon>Lipomycetes</taxon>
        <taxon>Lipomycetales</taxon>
        <taxon>Lipomycetaceae</taxon>
        <taxon>Lipomyces</taxon>
    </lineage>
</organism>
<dbReference type="InterPro" id="IPR003347">
    <property type="entry name" value="JmjC_dom"/>
</dbReference>
<dbReference type="EMBL" id="JARPMG010000003">
    <property type="protein sequence ID" value="KAJ8101895.1"/>
    <property type="molecule type" value="Genomic_DNA"/>
</dbReference>
<dbReference type="PANTHER" id="PTHR12480">
    <property type="entry name" value="ARGININE DEMETHYLASE AND LYSYL-HYDROXYLASE JMJD"/>
    <property type="match status" value="1"/>
</dbReference>
<comment type="caution">
    <text evidence="6">The sequence shown here is derived from an EMBL/GenBank/DDBJ whole genome shotgun (WGS) entry which is preliminary data.</text>
</comment>
<feature type="domain" description="JmjC" evidence="5">
    <location>
        <begin position="148"/>
        <end position="314"/>
    </location>
</feature>
<keyword evidence="2" id="KW-0805">Transcription regulation</keyword>
<evidence type="ECO:0000256" key="3">
    <source>
        <dbReference type="ARBA" id="ARBA00023163"/>
    </source>
</evidence>
<evidence type="ECO:0000313" key="6">
    <source>
        <dbReference type="EMBL" id="KAJ8101895.1"/>
    </source>
</evidence>
<dbReference type="GO" id="GO:0005634">
    <property type="term" value="C:nucleus"/>
    <property type="evidence" value="ECO:0007669"/>
    <property type="project" value="UniProtKB-SubCell"/>
</dbReference>
<dbReference type="InterPro" id="IPR050910">
    <property type="entry name" value="JMJD6_ArgDemeth/LysHydrox"/>
</dbReference>
<keyword evidence="4" id="KW-0539">Nucleus</keyword>
<name>A0AAD7QV49_9ASCO</name>
<dbReference type="Pfam" id="PF02373">
    <property type="entry name" value="JmjC"/>
    <property type="match status" value="1"/>
</dbReference>
<dbReference type="Gene3D" id="2.60.120.650">
    <property type="entry name" value="Cupin"/>
    <property type="match status" value="1"/>
</dbReference>
<dbReference type="PANTHER" id="PTHR12480:SF35">
    <property type="entry name" value="TRANSCRIPTION FACTOR JUMONJI, JMJC DOMAIN-CONTAINING PROTEIN"/>
    <property type="match status" value="1"/>
</dbReference>
<evidence type="ECO:0000256" key="1">
    <source>
        <dbReference type="ARBA" id="ARBA00004123"/>
    </source>
</evidence>
<dbReference type="Pfam" id="PF10497">
    <property type="entry name" value="zf-4CXXC_R1"/>
    <property type="match status" value="1"/>
</dbReference>
<proteinExistence type="predicted"/>
<comment type="subcellular location">
    <subcellularLocation>
        <location evidence="1">Nucleus</location>
    </subcellularLocation>
</comment>
<evidence type="ECO:0000256" key="4">
    <source>
        <dbReference type="ARBA" id="ARBA00023242"/>
    </source>
</evidence>
<dbReference type="RefSeq" id="XP_056045345.1">
    <property type="nucleotide sequence ID" value="XM_056187001.1"/>
</dbReference>
<dbReference type="InterPro" id="IPR018866">
    <property type="entry name" value="Znf-4CXXC_R1"/>
</dbReference>
<dbReference type="Proteomes" id="UP001217417">
    <property type="component" value="Unassembled WGS sequence"/>
</dbReference>
<dbReference type="AlphaFoldDB" id="A0AAD7QV49"/>
<evidence type="ECO:0000259" key="5">
    <source>
        <dbReference type="PROSITE" id="PS51184"/>
    </source>
</evidence>
<keyword evidence="7" id="KW-1185">Reference proteome</keyword>
<dbReference type="GO" id="GO:0005737">
    <property type="term" value="C:cytoplasm"/>
    <property type="evidence" value="ECO:0007669"/>
    <property type="project" value="TreeGrafter"/>
</dbReference>
<keyword evidence="3" id="KW-0804">Transcription</keyword>
<accession>A0AAD7QV49</accession>
<reference evidence="6" key="1">
    <citation type="submission" date="2023-03" db="EMBL/GenBank/DDBJ databases">
        <title>Near-Complete genome sequence of Lipomyces tetrasporous NRRL Y-64009, an oleaginous yeast capable of growing on lignocellulosic hydrolysates.</title>
        <authorList>
            <consortium name="Lawrence Berkeley National Laboratory"/>
            <person name="Jagtap S.S."/>
            <person name="Liu J.-J."/>
            <person name="Walukiewicz H.E."/>
            <person name="Pangilinan J."/>
            <person name="Lipzen A."/>
            <person name="Ahrendt S."/>
            <person name="Koriabine M."/>
            <person name="Cobaugh K."/>
            <person name="Salamov A."/>
            <person name="Yoshinaga Y."/>
            <person name="Ng V."/>
            <person name="Daum C."/>
            <person name="Grigoriev I.V."/>
            <person name="Slininger P.J."/>
            <person name="Dien B.S."/>
            <person name="Jin Y.-S."/>
            <person name="Rao C.V."/>
        </authorList>
    </citation>
    <scope>NUCLEOTIDE SEQUENCE</scope>
    <source>
        <strain evidence="6">NRRL Y-64009</strain>
    </source>
</reference>
<evidence type="ECO:0000313" key="7">
    <source>
        <dbReference type="Proteomes" id="UP001217417"/>
    </source>
</evidence>
<dbReference type="SMART" id="SM00558">
    <property type="entry name" value="JmjC"/>
    <property type="match status" value="1"/>
</dbReference>
<evidence type="ECO:0000256" key="2">
    <source>
        <dbReference type="ARBA" id="ARBA00023015"/>
    </source>
</evidence>